<dbReference type="GeneID" id="111289622"/>
<sequence length="705" mass="82351">MEKAKPDQVILIMDQRNPTSPSMETELKDQATAQPKLQIPTGAKTLHRLSFSKPKARFLEYNYPLNARKKFPEPNEFEPLLDDIHQSSTDDDDDDEDDEWNDEFDEDGGEKGGKQHQKKKKKLNWRRLTEWVMFFVIMTCLICSLTIESLKIKSTWGLEIWKWCLMVLVTFCGRLVSGWLIAFAVFSIERNFMLREKVLYFVYGLRKSIQNCIWLGLVLFAYTFMFDAEVHKQNKMLKKVFQALVAVLLGAIIWLIKIVLVKMLASSFHVATYFDRMKESVFHHYILDTLSGPPMDEQMHEQFHNLSDSKSLPSNWKQGKYWKEAKNIYKSKKFGSRKIDMEKLRKLSLERPASAWSVKRLVSYVMSSGLSTISKTVDDFGKAESEITSEWEARNTAQRIFKNVAKPGAKYIEEEDLMRFLKRVEIHTIFPLFEGALETGRISKSSFRNWVVRAYFERKFLAHSLNDTKTAVQQLHKVASAVVIVIIIVVSLLVMEVATYRIVFLVLTQLVVAGVMFQNTCKMVFESIVFIFIMHPFDIGDRCVVDGVQMIVEEMNILTTVFLRYDMEKIYYPNWVLLSKPISNFYRSPEMCDTVDFQIDISTSMETIMALKKTIQGYIESKVKYWNPKHAVIVKEIENLNKLKMSLCVQHTINHQNYGERNNRISELILELKKIFENLDIKYHLLPQEVRLSQVNLDNWRNMMQ</sequence>
<dbReference type="InterPro" id="IPR016688">
    <property type="entry name" value="MscS-like_plants/fungi"/>
</dbReference>
<dbReference type="InterPro" id="IPR023408">
    <property type="entry name" value="MscS_beta-dom_sf"/>
</dbReference>
<dbReference type="KEGG" id="dzi:111289622"/>
<evidence type="ECO:0000313" key="13">
    <source>
        <dbReference type="Proteomes" id="UP000515121"/>
    </source>
</evidence>
<feature type="transmembrane region" description="Helical" evidence="11">
    <location>
        <begin position="240"/>
        <end position="260"/>
    </location>
</feature>
<dbReference type="GO" id="GO:0008381">
    <property type="term" value="F:mechanosensitive monoatomic ion channel activity"/>
    <property type="evidence" value="ECO:0007669"/>
    <property type="project" value="TreeGrafter"/>
</dbReference>
<evidence type="ECO:0000256" key="4">
    <source>
        <dbReference type="ARBA" id="ARBA00022692"/>
    </source>
</evidence>
<organism evidence="13 14">
    <name type="scientific">Durio zibethinus</name>
    <name type="common">Durian</name>
    <dbReference type="NCBI Taxonomy" id="66656"/>
    <lineage>
        <taxon>Eukaryota</taxon>
        <taxon>Viridiplantae</taxon>
        <taxon>Streptophyta</taxon>
        <taxon>Embryophyta</taxon>
        <taxon>Tracheophyta</taxon>
        <taxon>Spermatophyta</taxon>
        <taxon>Magnoliopsida</taxon>
        <taxon>eudicotyledons</taxon>
        <taxon>Gunneridae</taxon>
        <taxon>Pentapetalae</taxon>
        <taxon>rosids</taxon>
        <taxon>malvids</taxon>
        <taxon>Malvales</taxon>
        <taxon>Malvaceae</taxon>
        <taxon>Helicteroideae</taxon>
        <taxon>Durio</taxon>
    </lineage>
</organism>
<dbReference type="InterPro" id="IPR006685">
    <property type="entry name" value="MscS_channel_2nd"/>
</dbReference>
<dbReference type="Gene3D" id="2.30.30.60">
    <property type="match status" value="1"/>
</dbReference>
<evidence type="ECO:0000256" key="11">
    <source>
        <dbReference type="SAM" id="Phobius"/>
    </source>
</evidence>
<comment type="subcellular location">
    <subcellularLocation>
        <location evidence="1">Membrane</location>
        <topology evidence="1">Multi-pass membrane protein</topology>
    </subcellularLocation>
</comment>
<evidence type="ECO:0000259" key="12">
    <source>
        <dbReference type="Pfam" id="PF00924"/>
    </source>
</evidence>
<keyword evidence="6" id="KW-0406">Ion transport</keyword>
<evidence type="ECO:0000256" key="7">
    <source>
        <dbReference type="ARBA" id="ARBA00023136"/>
    </source>
</evidence>
<dbReference type="SUPFAM" id="SSF50182">
    <property type="entry name" value="Sm-like ribonucleoproteins"/>
    <property type="match status" value="1"/>
</dbReference>
<evidence type="ECO:0000256" key="9">
    <source>
        <dbReference type="PIRNR" id="PIRNR017209"/>
    </source>
</evidence>
<dbReference type="PANTHER" id="PTHR31618">
    <property type="entry name" value="MECHANOSENSITIVE ION CHANNEL PROTEIN 5"/>
    <property type="match status" value="1"/>
</dbReference>
<reference evidence="14" key="1">
    <citation type="submission" date="2025-08" db="UniProtKB">
        <authorList>
            <consortium name="RefSeq"/>
        </authorList>
    </citation>
    <scope>IDENTIFICATION</scope>
    <source>
        <tissue evidence="14">Fruit stalk</tissue>
    </source>
</reference>
<evidence type="ECO:0000256" key="3">
    <source>
        <dbReference type="ARBA" id="ARBA00022448"/>
    </source>
</evidence>
<comment type="similarity">
    <text evidence="2 9">Belongs to the MscS (TC 1.A.23) family.</text>
</comment>
<protein>
    <recommendedName>
        <fullName evidence="9">Mechanosensitive ion channel protein</fullName>
    </recommendedName>
</protein>
<dbReference type="GO" id="GO:0050982">
    <property type="term" value="P:detection of mechanical stimulus"/>
    <property type="evidence" value="ECO:0007669"/>
    <property type="project" value="TreeGrafter"/>
</dbReference>
<proteinExistence type="inferred from homology"/>
<evidence type="ECO:0000256" key="2">
    <source>
        <dbReference type="ARBA" id="ARBA00008017"/>
    </source>
</evidence>
<evidence type="ECO:0000313" key="14">
    <source>
        <dbReference type="RefSeq" id="XP_022736556.1"/>
    </source>
</evidence>
<dbReference type="PIRSF" id="PIRSF017209">
    <property type="entry name" value="Memb_At2g17000_prd"/>
    <property type="match status" value="1"/>
</dbReference>
<keyword evidence="13" id="KW-1185">Reference proteome</keyword>
<keyword evidence="3" id="KW-0813">Transport</keyword>
<feature type="transmembrane region" description="Helical" evidence="11">
    <location>
        <begin position="160"/>
        <end position="188"/>
    </location>
</feature>
<evidence type="ECO:0000256" key="1">
    <source>
        <dbReference type="ARBA" id="ARBA00004141"/>
    </source>
</evidence>
<evidence type="ECO:0000256" key="10">
    <source>
        <dbReference type="SAM" id="MobiDB-lite"/>
    </source>
</evidence>
<evidence type="ECO:0000256" key="8">
    <source>
        <dbReference type="ARBA" id="ARBA00023303"/>
    </source>
</evidence>
<dbReference type="RefSeq" id="XP_022736556.1">
    <property type="nucleotide sequence ID" value="XM_022880821.1"/>
</dbReference>
<evidence type="ECO:0000256" key="6">
    <source>
        <dbReference type="ARBA" id="ARBA00023065"/>
    </source>
</evidence>
<gene>
    <name evidence="14" type="primary">LOC111289622</name>
</gene>
<feature type="compositionally biased region" description="Acidic residues" evidence="10">
    <location>
        <begin position="89"/>
        <end position="108"/>
    </location>
</feature>
<dbReference type="Pfam" id="PF00924">
    <property type="entry name" value="MS_channel_2nd"/>
    <property type="match status" value="1"/>
</dbReference>
<feature type="transmembrane region" description="Helical" evidence="11">
    <location>
        <begin position="209"/>
        <end position="228"/>
    </location>
</feature>
<feature type="domain" description="Mechanosensitive ion channel MscS" evidence="12">
    <location>
        <begin position="529"/>
        <end position="585"/>
    </location>
</feature>
<evidence type="ECO:0000256" key="5">
    <source>
        <dbReference type="ARBA" id="ARBA00022989"/>
    </source>
</evidence>
<dbReference type="InterPro" id="IPR010920">
    <property type="entry name" value="LSM_dom_sf"/>
</dbReference>
<feature type="region of interest" description="Disordered" evidence="10">
    <location>
        <begin position="83"/>
        <end position="116"/>
    </location>
</feature>
<dbReference type="PANTHER" id="PTHR31618:SF10">
    <property type="entry name" value="MECHANOSENSITIVE ION CHANNEL PROTEIN 10-LIKE"/>
    <property type="match status" value="1"/>
</dbReference>
<keyword evidence="8" id="KW-0407">Ion channel</keyword>
<accession>A0A6P5Y980</accession>
<keyword evidence="4 11" id="KW-0812">Transmembrane</keyword>
<dbReference type="FunFam" id="2.30.30.60:FF:000003">
    <property type="entry name" value="Predicted mechanosensitive ion channel"/>
    <property type="match status" value="1"/>
</dbReference>
<dbReference type="Proteomes" id="UP000515121">
    <property type="component" value="Unplaced"/>
</dbReference>
<dbReference type="AlphaFoldDB" id="A0A6P5Y980"/>
<keyword evidence="7 9" id="KW-0472">Membrane</keyword>
<keyword evidence="5 11" id="KW-1133">Transmembrane helix</keyword>
<name>A0A6P5Y980_DURZI</name>
<feature type="transmembrane region" description="Helical" evidence="11">
    <location>
        <begin position="128"/>
        <end position="148"/>
    </location>
</feature>
<feature type="transmembrane region" description="Helical" evidence="11">
    <location>
        <begin position="478"/>
        <end position="494"/>
    </location>
</feature>
<dbReference type="GO" id="GO:0005886">
    <property type="term" value="C:plasma membrane"/>
    <property type="evidence" value="ECO:0007669"/>
    <property type="project" value="UniProtKB-UniRule"/>
</dbReference>
<feature type="region of interest" description="Disordered" evidence="10">
    <location>
        <begin position="1"/>
        <end position="38"/>
    </location>
</feature>
<dbReference type="OrthoDB" id="544685at2759"/>
<dbReference type="GO" id="GO:0006820">
    <property type="term" value="P:monoatomic anion transport"/>
    <property type="evidence" value="ECO:0007669"/>
    <property type="project" value="TreeGrafter"/>
</dbReference>